<sequence length="559" mass="62038">MESYIKQKRKLLAVDSFDLRDEVQKMLSKHTRARASKRQKLLDGSLSGGACQQVDHDTCQSKRVIAVLHTLDASGREHAIDLQEDVVLVIGREPSCDYVLRNPRASRKHARILSQISDATQTPYVVCEDTSKAGTFVNGAKIDQKFVLSDGDEVHLAGENADFVLEVLAEVPPNTAQQGPVADIAPSEPSHTVNLITTLDSIAITDRLLGSGSYAQVFLGYDTRNDKHKQIAIKRQLLRKRLPGTHVTVMGELEVLKKIRHPNINSIHGYGEDGTHLYMALELLHSDLFSLISQRGPLQLPSAKFIFFQLLKAVKLGYLAPEVLRQYITEEGYDPRALDMWSCGVTFFFALNATHPFDHLAAIPKWGQIWELVRAELIANAELDHDDLMAVSDILSQSLASQTSAQQGYTVDEGTFIDASPPECSAPNVKRSSTVTETQAQEQDVKPSCDTDIFLPSADIDDHGQDDGAFAQERAYIRSIMTGQLSDIPVMLTKDPAGQDLLRGLLQMKLESRPTAAQALEHDWFESAQPSLDQMYEHRVLGRGIAQTRSRPLTRQLRA</sequence>
<accession>A0AAN6JPX3</accession>
<keyword evidence="4" id="KW-0418">Kinase</keyword>
<dbReference type="Gene3D" id="2.60.200.20">
    <property type="match status" value="1"/>
</dbReference>
<evidence type="ECO:0000256" key="4">
    <source>
        <dbReference type="ARBA" id="ARBA00022777"/>
    </source>
</evidence>
<dbReference type="EMBL" id="JAPDMZ010000208">
    <property type="protein sequence ID" value="KAK0546021.1"/>
    <property type="molecule type" value="Genomic_DNA"/>
</dbReference>
<dbReference type="InterPro" id="IPR017441">
    <property type="entry name" value="Protein_kinase_ATP_BS"/>
</dbReference>
<evidence type="ECO:0000256" key="7">
    <source>
        <dbReference type="PROSITE-ProRule" id="PRU10141"/>
    </source>
</evidence>
<reference evidence="10" key="1">
    <citation type="journal article" date="2023" name="PhytoFront">
        <title>Draft Genome Resources of Seven Strains of Tilletia horrida, Causal Agent of Kernel Smut of Rice.</title>
        <authorList>
            <person name="Khanal S."/>
            <person name="Antony Babu S."/>
            <person name="Zhou X.G."/>
        </authorList>
    </citation>
    <scope>NUCLEOTIDE SEQUENCE</scope>
    <source>
        <strain evidence="10">TX6</strain>
    </source>
</reference>
<keyword evidence="7" id="KW-0067">ATP-binding</keyword>
<evidence type="ECO:0000259" key="8">
    <source>
        <dbReference type="PROSITE" id="PS50006"/>
    </source>
</evidence>
<name>A0AAN6JPX3_9BASI</name>
<dbReference type="SMART" id="SM00220">
    <property type="entry name" value="S_TKc"/>
    <property type="match status" value="1"/>
</dbReference>
<dbReference type="CDD" id="cd22670">
    <property type="entry name" value="FHA_MEK1-like"/>
    <property type="match status" value="1"/>
</dbReference>
<keyword evidence="7" id="KW-0547">Nucleotide-binding</keyword>
<dbReference type="InterPro" id="IPR011009">
    <property type="entry name" value="Kinase-like_dom_sf"/>
</dbReference>
<comment type="catalytic activity">
    <reaction evidence="5">
        <text>L-threonyl-[protein] + ATP = O-phospho-L-threonyl-[protein] + ADP + H(+)</text>
        <dbReference type="Rhea" id="RHEA:46608"/>
        <dbReference type="Rhea" id="RHEA-COMP:11060"/>
        <dbReference type="Rhea" id="RHEA-COMP:11605"/>
        <dbReference type="ChEBI" id="CHEBI:15378"/>
        <dbReference type="ChEBI" id="CHEBI:30013"/>
        <dbReference type="ChEBI" id="CHEBI:30616"/>
        <dbReference type="ChEBI" id="CHEBI:61977"/>
        <dbReference type="ChEBI" id="CHEBI:456216"/>
        <dbReference type="EC" id="2.7.11.1"/>
    </reaction>
</comment>
<keyword evidence="3" id="KW-0723">Serine/threonine-protein kinase</keyword>
<dbReference type="SUPFAM" id="SSF56112">
    <property type="entry name" value="Protein kinase-like (PK-like)"/>
    <property type="match status" value="1"/>
</dbReference>
<dbReference type="AlphaFoldDB" id="A0AAN6JPX3"/>
<gene>
    <name evidence="10" type="ORF">OC846_005441</name>
</gene>
<dbReference type="GO" id="GO:0005524">
    <property type="term" value="F:ATP binding"/>
    <property type="evidence" value="ECO:0007669"/>
    <property type="project" value="UniProtKB-UniRule"/>
</dbReference>
<feature type="domain" description="Protein kinase" evidence="9">
    <location>
        <begin position="203"/>
        <end position="525"/>
    </location>
</feature>
<evidence type="ECO:0000313" key="10">
    <source>
        <dbReference type="EMBL" id="KAK0546021.1"/>
    </source>
</evidence>
<dbReference type="Pfam" id="PF00069">
    <property type="entry name" value="Pkinase"/>
    <property type="match status" value="2"/>
</dbReference>
<dbReference type="InterPro" id="IPR000719">
    <property type="entry name" value="Prot_kinase_dom"/>
</dbReference>
<dbReference type="PANTHER" id="PTHR44167">
    <property type="entry name" value="OVARIAN-SPECIFIC SERINE/THREONINE-PROTEIN KINASE LOK-RELATED"/>
    <property type="match status" value="1"/>
</dbReference>
<dbReference type="PROSITE" id="PS50011">
    <property type="entry name" value="PROTEIN_KINASE_DOM"/>
    <property type="match status" value="1"/>
</dbReference>
<dbReference type="SMART" id="SM00240">
    <property type="entry name" value="FHA"/>
    <property type="match status" value="1"/>
</dbReference>
<organism evidence="10 11">
    <name type="scientific">Tilletia horrida</name>
    <dbReference type="NCBI Taxonomy" id="155126"/>
    <lineage>
        <taxon>Eukaryota</taxon>
        <taxon>Fungi</taxon>
        <taxon>Dikarya</taxon>
        <taxon>Basidiomycota</taxon>
        <taxon>Ustilaginomycotina</taxon>
        <taxon>Exobasidiomycetes</taxon>
        <taxon>Tilletiales</taxon>
        <taxon>Tilletiaceae</taxon>
        <taxon>Tilletia</taxon>
    </lineage>
</organism>
<comment type="catalytic activity">
    <reaction evidence="6">
        <text>L-seryl-[protein] + ATP = O-phospho-L-seryl-[protein] + ADP + H(+)</text>
        <dbReference type="Rhea" id="RHEA:17989"/>
        <dbReference type="Rhea" id="RHEA-COMP:9863"/>
        <dbReference type="Rhea" id="RHEA-COMP:11604"/>
        <dbReference type="ChEBI" id="CHEBI:15378"/>
        <dbReference type="ChEBI" id="CHEBI:29999"/>
        <dbReference type="ChEBI" id="CHEBI:30616"/>
        <dbReference type="ChEBI" id="CHEBI:83421"/>
        <dbReference type="ChEBI" id="CHEBI:456216"/>
        <dbReference type="EC" id="2.7.11.1"/>
    </reaction>
</comment>
<dbReference type="SUPFAM" id="SSF49879">
    <property type="entry name" value="SMAD/FHA domain"/>
    <property type="match status" value="1"/>
</dbReference>
<evidence type="ECO:0000256" key="3">
    <source>
        <dbReference type="ARBA" id="ARBA00022527"/>
    </source>
</evidence>
<feature type="domain" description="FHA" evidence="8">
    <location>
        <begin position="88"/>
        <end position="142"/>
    </location>
</feature>
<keyword evidence="11" id="KW-1185">Reference proteome</keyword>
<dbReference type="Proteomes" id="UP001176517">
    <property type="component" value="Unassembled WGS sequence"/>
</dbReference>
<dbReference type="Gene3D" id="1.10.510.10">
    <property type="entry name" value="Transferase(Phosphotransferase) domain 1"/>
    <property type="match status" value="2"/>
</dbReference>
<evidence type="ECO:0000313" key="11">
    <source>
        <dbReference type="Proteomes" id="UP001176517"/>
    </source>
</evidence>
<dbReference type="GO" id="GO:0005634">
    <property type="term" value="C:nucleus"/>
    <property type="evidence" value="ECO:0007669"/>
    <property type="project" value="TreeGrafter"/>
</dbReference>
<evidence type="ECO:0000256" key="1">
    <source>
        <dbReference type="ARBA" id="ARBA00005575"/>
    </source>
</evidence>
<dbReference type="Pfam" id="PF00498">
    <property type="entry name" value="FHA"/>
    <property type="match status" value="1"/>
</dbReference>
<protein>
    <recommendedName>
        <fullName evidence="2">non-specific serine/threonine protein kinase</fullName>
        <ecNumber evidence="2">2.7.11.1</ecNumber>
    </recommendedName>
</protein>
<feature type="binding site" evidence="7">
    <location>
        <position position="234"/>
    </location>
    <ligand>
        <name>ATP</name>
        <dbReference type="ChEBI" id="CHEBI:30616"/>
    </ligand>
</feature>
<dbReference type="PROSITE" id="PS00107">
    <property type="entry name" value="PROTEIN_KINASE_ATP"/>
    <property type="match status" value="1"/>
</dbReference>
<evidence type="ECO:0000259" key="9">
    <source>
        <dbReference type="PROSITE" id="PS50011"/>
    </source>
</evidence>
<dbReference type="GO" id="GO:0004674">
    <property type="term" value="F:protein serine/threonine kinase activity"/>
    <property type="evidence" value="ECO:0007669"/>
    <property type="project" value="UniProtKB-KW"/>
</dbReference>
<dbReference type="EC" id="2.7.11.1" evidence="2"/>
<dbReference type="PROSITE" id="PS50006">
    <property type="entry name" value="FHA_DOMAIN"/>
    <property type="match status" value="1"/>
</dbReference>
<dbReference type="InterPro" id="IPR000253">
    <property type="entry name" value="FHA_dom"/>
</dbReference>
<comment type="caution">
    <text evidence="10">The sequence shown here is derived from an EMBL/GenBank/DDBJ whole genome shotgun (WGS) entry which is preliminary data.</text>
</comment>
<dbReference type="GO" id="GO:0044773">
    <property type="term" value="P:mitotic DNA damage checkpoint signaling"/>
    <property type="evidence" value="ECO:0007669"/>
    <property type="project" value="TreeGrafter"/>
</dbReference>
<keyword evidence="4" id="KW-0808">Transferase</keyword>
<proteinExistence type="inferred from homology"/>
<evidence type="ECO:0000256" key="6">
    <source>
        <dbReference type="ARBA" id="ARBA00048679"/>
    </source>
</evidence>
<evidence type="ECO:0000256" key="5">
    <source>
        <dbReference type="ARBA" id="ARBA00047899"/>
    </source>
</evidence>
<comment type="similarity">
    <text evidence="1">Belongs to the protein kinase superfamily. CAMK Ser/Thr protein kinase family. CHEK2 subfamily.</text>
</comment>
<dbReference type="InterPro" id="IPR008984">
    <property type="entry name" value="SMAD_FHA_dom_sf"/>
</dbReference>
<dbReference type="PANTHER" id="PTHR44167:SF24">
    <property type="entry name" value="SERINE_THREONINE-PROTEIN KINASE CHK2"/>
    <property type="match status" value="1"/>
</dbReference>
<evidence type="ECO:0000256" key="2">
    <source>
        <dbReference type="ARBA" id="ARBA00012513"/>
    </source>
</evidence>